<name>A0AB36T009_9BACI</name>
<evidence type="ECO:0000256" key="1">
    <source>
        <dbReference type="SAM" id="Phobius"/>
    </source>
</evidence>
<dbReference type="Proteomes" id="UP000220078">
    <property type="component" value="Unassembled WGS sequence"/>
</dbReference>
<evidence type="ECO:0000313" key="3">
    <source>
        <dbReference type="Proteomes" id="UP000220078"/>
    </source>
</evidence>
<dbReference type="EMBL" id="NUAP01000038">
    <property type="protein sequence ID" value="PEN86094.1"/>
    <property type="molecule type" value="Genomic_DNA"/>
</dbReference>
<gene>
    <name evidence="2" type="ORF">CN551_22150</name>
</gene>
<organism evidence="2 3">
    <name type="scientific">Bacillus toyonensis</name>
    <dbReference type="NCBI Taxonomy" id="155322"/>
    <lineage>
        <taxon>Bacteria</taxon>
        <taxon>Bacillati</taxon>
        <taxon>Bacillota</taxon>
        <taxon>Bacilli</taxon>
        <taxon>Bacillales</taxon>
        <taxon>Bacillaceae</taxon>
        <taxon>Bacillus</taxon>
        <taxon>Bacillus cereus group</taxon>
    </lineage>
</organism>
<sequence>MKFKDFSSEFWLWLYALCFIGNFVNFSRILIFEHDFSWKSILFGSAGLVAFLAARSEMKKEKNS</sequence>
<reference evidence="2 3" key="1">
    <citation type="submission" date="2017-09" db="EMBL/GenBank/DDBJ databases">
        <title>Large-scale bioinformatics analysis of Bacillus genomes uncovers conserved roles of natural products in bacterial physiology.</title>
        <authorList>
            <consortium name="Agbiome Team Llc"/>
            <person name="Bleich R.M."/>
            <person name="Kirk G.J."/>
            <person name="Santa Maria K.C."/>
            <person name="Allen S.E."/>
            <person name="Farag S."/>
            <person name="Shank E.A."/>
            <person name="Bowers A."/>
        </authorList>
    </citation>
    <scope>NUCLEOTIDE SEQUENCE [LARGE SCALE GENOMIC DNA]</scope>
    <source>
        <strain evidence="2 3">AFS027629</strain>
    </source>
</reference>
<keyword evidence="1" id="KW-0812">Transmembrane</keyword>
<dbReference type="AlphaFoldDB" id="A0AB36T009"/>
<feature type="transmembrane region" description="Helical" evidence="1">
    <location>
        <begin position="12"/>
        <end position="30"/>
    </location>
</feature>
<evidence type="ECO:0000313" key="2">
    <source>
        <dbReference type="EMBL" id="PEN86094.1"/>
    </source>
</evidence>
<keyword evidence="1" id="KW-1133">Transmembrane helix</keyword>
<protein>
    <submittedName>
        <fullName evidence="2">Uncharacterized protein</fullName>
    </submittedName>
</protein>
<accession>A0AB36T009</accession>
<keyword evidence="1" id="KW-0472">Membrane</keyword>
<comment type="caution">
    <text evidence="2">The sequence shown here is derived from an EMBL/GenBank/DDBJ whole genome shotgun (WGS) entry which is preliminary data.</text>
</comment>
<proteinExistence type="predicted"/>